<organism evidence="3 4">
    <name type="scientific">Colocasia esculenta</name>
    <name type="common">Wild taro</name>
    <name type="synonym">Arum esculentum</name>
    <dbReference type="NCBI Taxonomy" id="4460"/>
    <lineage>
        <taxon>Eukaryota</taxon>
        <taxon>Viridiplantae</taxon>
        <taxon>Streptophyta</taxon>
        <taxon>Embryophyta</taxon>
        <taxon>Tracheophyta</taxon>
        <taxon>Spermatophyta</taxon>
        <taxon>Magnoliopsida</taxon>
        <taxon>Liliopsida</taxon>
        <taxon>Araceae</taxon>
        <taxon>Aroideae</taxon>
        <taxon>Colocasieae</taxon>
        <taxon>Colocasia</taxon>
    </lineage>
</organism>
<proteinExistence type="predicted"/>
<comment type="caution">
    <text evidence="3">The sequence shown here is derived from an EMBL/GenBank/DDBJ whole genome shotgun (WGS) entry which is preliminary data.</text>
</comment>
<keyword evidence="2" id="KW-0732">Signal</keyword>
<evidence type="ECO:0000313" key="3">
    <source>
        <dbReference type="EMBL" id="MQL79878.1"/>
    </source>
</evidence>
<feature type="chain" id="PRO_5032824292" evidence="2">
    <location>
        <begin position="29"/>
        <end position="106"/>
    </location>
</feature>
<accession>A0A843U8F1</accession>
<protein>
    <submittedName>
        <fullName evidence="3">Uncharacterized protein</fullName>
    </submittedName>
</protein>
<dbReference type="Proteomes" id="UP000652761">
    <property type="component" value="Unassembled WGS sequence"/>
</dbReference>
<dbReference type="AlphaFoldDB" id="A0A843U8F1"/>
<sequence length="106" mass="11226">MASSKALMVLGLLLAALLCIASSGVVFAEEQVTIMKKAEQQHSAGGSDAVEYGNNKGAAAGETRTSRRDQGNNVVGEDQRGRCRCCGFSRIGCFRRCCPDGQEILV</sequence>
<dbReference type="EMBL" id="NMUH01000480">
    <property type="protein sequence ID" value="MQL79878.1"/>
    <property type="molecule type" value="Genomic_DNA"/>
</dbReference>
<feature type="region of interest" description="Disordered" evidence="1">
    <location>
        <begin position="45"/>
        <end position="79"/>
    </location>
</feature>
<feature type="signal peptide" evidence="2">
    <location>
        <begin position="1"/>
        <end position="28"/>
    </location>
</feature>
<evidence type="ECO:0000313" key="4">
    <source>
        <dbReference type="Proteomes" id="UP000652761"/>
    </source>
</evidence>
<reference evidence="3" key="1">
    <citation type="submission" date="2017-07" db="EMBL/GenBank/DDBJ databases">
        <title>Taro Niue Genome Assembly and Annotation.</title>
        <authorList>
            <person name="Atibalentja N."/>
            <person name="Keating K."/>
            <person name="Fields C.J."/>
        </authorList>
    </citation>
    <scope>NUCLEOTIDE SEQUENCE</scope>
    <source>
        <strain evidence="3">Niue_2</strain>
        <tissue evidence="3">Leaf</tissue>
    </source>
</reference>
<name>A0A843U8F1_COLES</name>
<evidence type="ECO:0000256" key="1">
    <source>
        <dbReference type="SAM" id="MobiDB-lite"/>
    </source>
</evidence>
<keyword evidence="4" id="KW-1185">Reference proteome</keyword>
<evidence type="ECO:0000256" key="2">
    <source>
        <dbReference type="SAM" id="SignalP"/>
    </source>
</evidence>
<gene>
    <name evidence="3" type="ORF">Taro_012328</name>
</gene>